<comment type="caution">
    <text evidence="7">The sequence shown here is derived from an EMBL/GenBank/DDBJ whole genome shotgun (WGS) entry which is preliminary data.</text>
</comment>
<evidence type="ECO:0000256" key="2">
    <source>
        <dbReference type="ARBA" id="ARBA00022692"/>
    </source>
</evidence>
<feature type="compositionally biased region" description="Polar residues" evidence="5">
    <location>
        <begin position="57"/>
        <end position="74"/>
    </location>
</feature>
<feature type="region of interest" description="Disordered" evidence="5">
    <location>
        <begin position="1"/>
        <end position="74"/>
    </location>
</feature>
<feature type="region of interest" description="Disordered" evidence="5">
    <location>
        <begin position="512"/>
        <end position="540"/>
    </location>
</feature>
<feature type="transmembrane region" description="Helical" evidence="6">
    <location>
        <begin position="313"/>
        <end position="339"/>
    </location>
</feature>
<dbReference type="Pfam" id="PF00335">
    <property type="entry name" value="Tetraspanin"/>
    <property type="match status" value="1"/>
</dbReference>
<evidence type="ECO:0008006" key="9">
    <source>
        <dbReference type="Google" id="ProtNLM"/>
    </source>
</evidence>
<feature type="non-terminal residue" evidence="7">
    <location>
        <position position="1"/>
    </location>
</feature>
<evidence type="ECO:0000256" key="3">
    <source>
        <dbReference type="ARBA" id="ARBA00022989"/>
    </source>
</evidence>
<feature type="transmembrane region" description="Helical" evidence="6">
    <location>
        <begin position="440"/>
        <end position="460"/>
    </location>
</feature>
<gene>
    <name evidence="7" type="ORF">RDB_LOCUS84013</name>
</gene>
<feature type="transmembrane region" description="Helical" evidence="6">
    <location>
        <begin position="345"/>
        <end position="367"/>
    </location>
</feature>
<reference evidence="7" key="1">
    <citation type="submission" date="2021-01" db="EMBL/GenBank/DDBJ databases">
        <authorList>
            <person name="Kaushik A."/>
        </authorList>
    </citation>
    <scope>NUCLEOTIDE SEQUENCE</scope>
    <source>
        <strain evidence="7">AG4-R118</strain>
    </source>
</reference>
<evidence type="ECO:0000256" key="5">
    <source>
        <dbReference type="SAM" id="MobiDB-lite"/>
    </source>
</evidence>
<dbReference type="GO" id="GO:0016020">
    <property type="term" value="C:membrane"/>
    <property type="evidence" value="ECO:0007669"/>
    <property type="project" value="UniProtKB-SubCell"/>
</dbReference>
<evidence type="ECO:0000313" key="8">
    <source>
        <dbReference type="Proteomes" id="UP000663888"/>
    </source>
</evidence>
<evidence type="ECO:0000313" key="7">
    <source>
        <dbReference type="EMBL" id="CAE6458830.1"/>
    </source>
</evidence>
<comment type="subcellular location">
    <subcellularLocation>
        <location evidence="1">Membrane</location>
        <topology evidence="1">Multi-pass membrane protein</topology>
    </subcellularLocation>
</comment>
<feature type="transmembrane region" description="Helical" evidence="6">
    <location>
        <begin position="274"/>
        <end position="301"/>
    </location>
</feature>
<keyword evidence="3 6" id="KW-1133">Transmembrane helix</keyword>
<sequence length="558" mass="61159">PLPLTLDSVSAPDPPLGGISSALGVSQGSVRRRVSGPYSIPSPPTHSNLAGEVYTNPFENSAPQNPFDDTSQHNPFDGVTQQGKLPALGQELEDRTLPHIPIQEPATQSPTPNFENGSQRAYPNGMLSKLVHPLRALKGQSITETNNNELGDDQVPECDALVRHGSKGTYTSTTLSGISIPDTVRLVPQQQDTGFLSVPSQGNCDAVLTQPGSPALLAATHGATDRFTRRFPISVSHRKANATASDEDKLLPLLGYGETGAVVEWPNAWTPEKWALLLSVCSVFVYGLTALVLVLMTWFGIWPKSVIMRIVDYDILVTITSASLIVFGTSLFGICGTLLNSRPLLAIYCVLLWPSFAAMLVVGYTSYRRSAFALPSKMDQAWSQKFGEEDRIILQYSLNCCGYWSPEHSAASSPFCFTRSPLPGCKSRLIRFERTSLGRYYTWTFSLVPLHILNIITALLCSNHVNRLFGKGLTPWKYRLRIEDVRANALRVLETYRDTLVPREPGRVYALRSKKLGDGTSRSPRVPQEGEEQGGYKLLNAESEGSLFGFRKRSGGNS</sequence>
<evidence type="ECO:0000256" key="1">
    <source>
        <dbReference type="ARBA" id="ARBA00004141"/>
    </source>
</evidence>
<dbReference type="AlphaFoldDB" id="A0A8H3BK31"/>
<keyword evidence="2 6" id="KW-0812">Transmembrane</keyword>
<keyword evidence="4 6" id="KW-0472">Membrane</keyword>
<proteinExistence type="predicted"/>
<dbReference type="InterPro" id="IPR018499">
    <property type="entry name" value="Tetraspanin/Peripherin"/>
</dbReference>
<evidence type="ECO:0000256" key="4">
    <source>
        <dbReference type="ARBA" id="ARBA00023136"/>
    </source>
</evidence>
<organism evidence="7 8">
    <name type="scientific">Rhizoctonia solani</name>
    <dbReference type="NCBI Taxonomy" id="456999"/>
    <lineage>
        <taxon>Eukaryota</taxon>
        <taxon>Fungi</taxon>
        <taxon>Dikarya</taxon>
        <taxon>Basidiomycota</taxon>
        <taxon>Agaricomycotina</taxon>
        <taxon>Agaricomycetes</taxon>
        <taxon>Cantharellales</taxon>
        <taxon>Ceratobasidiaceae</taxon>
        <taxon>Rhizoctonia</taxon>
    </lineage>
</organism>
<protein>
    <recommendedName>
        <fullName evidence="9">Tetraspanin Tsp2 family</fullName>
    </recommendedName>
</protein>
<evidence type="ECO:0000256" key="6">
    <source>
        <dbReference type="SAM" id="Phobius"/>
    </source>
</evidence>
<dbReference type="EMBL" id="CAJMWX010001050">
    <property type="protein sequence ID" value="CAE6458830.1"/>
    <property type="molecule type" value="Genomic_DNA"/>
</dbReference>
<accession>A0A8H3BK31</accession>
<name>A0A8H3BK31_9AGAM</name>
<dbReference type="Proteomes" id="UP000663888">
    <property type="component" value="Unassembled WGS sequence"/>
</dbReference>